<dbReference type="InterPro" id="IPR036962">
    <property type="entry name" value="Glyco_hydro_3_N_sf"/>
</dbReference>
<dbReference type="InterPro" id="IPR017853">
    <property type="entry name" value="GH"/>
</dbReference>
<dbReference type="EMBL" id="CAJOBA010047816">
    <property type="protein sequence ID" value="CAF4205686.1"/>
    <property type="molecule type" value="Genomic_DNA"/>
</dbReference>
<dbReference type="GO" id="GO:0046556">
    <property type="term" value="F:alpha-L-arabinofuranosidase activity"/>
    <property type="evidence" value="ECO:0007669"/>
    <property type="project" value="TreeGrafter"/>
</dbReference>
<accession>A0A814VI19</accession>
<proteinExistence type="predicted"/>
<keyword evidence="2" id="KW-0378">Hydrolase</keyword>
<dbReference type="Gene3D" id="3.40.50.1700">
    <property type="entry name" value="Glycoside hydrolase family 3 C-terminal domain"/>
    <property type="match status" value="1"/>
</dbReference>
<feature type="domain" description="Glycoside hydrolase family 3 C-terminal" evidence="6">
    <location>
        <begin position="385"/>
        <end position="620"/>
    </location>
</feature>
<dbReference type="Proteomes" id="UP000681722">
    <property type="component" value="Unassembled WGS sequence"/>
</dbReference>
<evidence type="ECO:0000313" key="9">
    <source>
        <dbReference type="EMBL" id="CAF3951959.1"/>
    </source>
</evidence>
<dbReference type="Gene3D" id="2.60.40.10">
    <property type="entry name" value="Immunoglobulins"/>
    <property type="match status" value="1"/>
</dbReference>
<keyword evidence="11" id="KW-1185">Reference proteome</keyword>
<evidence type="ECO:0000313" key="11">
    <source>
        <dbReference type="Proteomes" id="UP000663829"/>
    </source>
</evidence>
<sequence length="770" mass="87361">MSQYFQIILLVLNYVLEYSQADVYPFRNVSLDWRVRVDDLISRLTPDEIIDQLAYGGGWNEGVTPAIIRLDIKPYSWTTECLRGDVSETSTGFLQAINLAATWNKNLLYAIANATAYEVHAHYNAYQKQGKYGVHRGLSCFSPVINIMRHPLWGRNQETYGEDPYMSGVYASYYVRGLQGNNQRYLNTNGGCKHFDVHNGPENYPTSRFSFNSIVSEYDWRSTFLPQFKACIDAGVYSVMCSYNSINGIPACANEKLLTNILRDKMNFVGYVVSDDNALINIFDEHNYTQTIADAALLALNNGVNLELACSRDDTIFLTLHDSYKSGKIENKTLTDRIQPLIYTRMRLGEFDPMEMNSYNQISMNIIQSDEHRKLALTAAIQSFVLLKNDRNVLPITDVKKFKRVLFLGPMSNNPIQQFGDYSPVPDIYYTTTPLSGLQDLFRSVSWEDACTDGNICLNYNQSRTINLLSKGRYDLIFLSLGTGQIIESEGNDRLTMNLPNYQQQLLSDTITYTSSCDTTIILLLFSAAPLQIQLAQYSKNIPSIIQLGFPAQETGLALKTALFSNGNKVSSKFGRLPYTWPAKIEDLSSITNYDMYGFTYRYYRNSIQPLYSFGHGLSYSTFSFYDLTTNLTDSTKVKAGSSVEIYFRLMNNGPYLSDEIVQVYISIFPQNTTLNTSRFQLVSFERITDVPVKVQVFMSAIITKEHMAVYIDNKGFVIVPCLIKIYVGNHLPTRNSINDDDLLVTQFTIDDNEYPVGEYISYATNISPP</sequence>
<protein>
    <recommendedName>
        <fullName evidence="12">Beta-glucosidase</fullName>
    </recommendedName>
</protein>
<evidence type="ECO:0000313" key="7">
    <source>
        <dbReference type="EMBL" id="CAF1187757.1"/>
    </source>
</evidence>
<dbReference type="EMBL" id="CAJOBC010008081">
    <property type="protein sequence ID" value="CAF3951959.1"/>
    <property type="molecule type" value="Genomic_DNA"/>
</dbReference>
<dbReference type="PANTHER" id="PTHR42721">
    <property type="entry name" value="SUGAR HYDROLASE-RELATED"/>
    <property type="match status" value="1"/>
</dbReference>
<dbReference type="EMBL" id="CAJNOK010026092">
    <property type="protein sequence ID" value="CAF1398280.1"/>
    <property type="molecule type" value="Genomic_DNA"/>
</dbReference>
<dbReference type="SUPFAM" id="SSF51445">
    <property type="entry name" value="(Trans)glycosidases"/>
    <property type="match status" value="1"/>
</dbReference>
<dbReference type="InterPro" id="IPR002772">
    <property type="entry name" value="Glyco_hydro_3_C"/>
</dbReference>
<dbReference type="InterPro" id="IPR036881">
    <property type="entry name" value="Glyco_hydro_3_C_sf"/>
</dbReference>
<dbReference type="Proteomes" id="UP000677228">
    <property type="component" value="Unassembled WGS sequence"/>
</dbReference>
<feature type="chain" id="PRO_5036410969" description="Beta-glucosidase" evidence="4">
    <location>
        <begin position="22"/>
        <end position="770"/>
    </location>
</feature>
<dbReference type="GO" id="GO:0009044">
    <property type="term" value="F:xylan 1,4-beta-xylosidase activity"/>
    <property type="evidence" value="ECO:0007669"/>
    <property type="project" value="InterPro"/>
</dbReference>
<organism evidence="7 11">
    <name type="scientific">Didymodactylos carnosus</name>
    <dbReference type="NCBI Taxonomy" id="1234261"/>
    <lineage>
        <taxon>Eukaryota</taxon>
        <taxon>Metazoa</taxon>
        <taxon>Spiralia</taxon>
        <taxon>Gnathifera</taxon>
        <taxon>Rotifera</taxon>
        <taxon>Eurotatoria</taxon>
        <taxon>Bdelloidea</taxon>
        <taxon>Philodinida</taxon>
        <taxon>Philodinidae</taxon>
        <taxon>Didymodactylos</taxon>
    </lineage>
</organism>
<dbReference type="InterPro" id="IPR001764">
    <property type="entry name" value="Glyco_hydro_3_N"/>
</dbReference>
<evidence type="ECO:0000313" key="8">
    <source>
        <dbReference type="EMBL" id="CAF1398280.1"/>
    </source>
</evidence>
<reference evidence="7" key="1">
    <citation type="submission" date="2021-02" db="EMBL/GenBank/DDBJ databases">
        <authorList>
            <person name="Nowell W R."/>
        </authorList>
    </citation>
    <scope>NUCLEOTIDE SEQUENCE</scope>
</reference>
<dbReference type="Proteomes" id="UP000682733">
    <property type="component" value="Unassembled WGS sequence"/>
</dbReference>
<evidence type="ECO:0000256" key="4">
    <source>
        <dbReference type="SAM" id="SignalP"/>
    </source>
</evidence>
<dbReference type="Pfam" id="PF01915">
    <property type="entry name" value="Glyco_hydro_3_C"/>
    <property type="match status" value="1"/>
</dbReference>
<keyword evidence="3" id="KW-0326">Glycosidase</keyword>
<dbReference type="Gene3D" id="3.20.20.300">
    <property type="entry name" value="Glycoside hydrolase, family 3, N-terminal domain"/>
    <property type="match status" value="1"/>
</dbReference>
<evidence type="ECO:0000256" key="3">
    <source>
        <dbReference type="ARBA" id="ARBA00023295"/>
    </source>
</evidence>
<evidence type="ECO:0000259" key="6">
    <source>
        <dbReference type="Pfam" id="PF01915"/>
    </source>
</evidence>
<dbReference type="Pfam" id="PF00933">
    <property type="entry name" value="Glyco_hydro_3"/>
    <property type="match status" value="1"/>
</dbReference>
<dbReference type="EMBL" id="CAJNOQ010008081">
    <property type="protein sequence ID" value="CAF1187757.1"/>
    <property type="molecule type" value="Genomic_DNA"/>
</dbReference>
<evidence type="ECO:0000259" key="5">
    <source>
        <dbReference type="Pfam" id="PF00933"/>
    </source>
</evidence>
<evidence type="ECO:0000313" key="10">
    <source>
        <dbReference type="EMBL" id="CAF4205686.1"/>
    </source>
</evidence>
<dbReference type="SUPFAM" id="SSF52279">
    <property type="entry name" value="Beta-D-glucan exohydrolase, C-terminal domain"/>
    <property type="match status" value="1"/>
</dbReference>
<dbReference type="AlphaFoldDB" id="A0A814VI19"/>
<dbReference type="PANTHER" id="PTHR42721:SF42">
    <property type="entry name" value="FIBRONECTIN TYPE III-LIKE DOMAIN-CONTAINING PROTEIN"/>
    <property type="match status" value="1"/>
</dbReference>
<gene>
    <name evidence="7" type="ORF">GPM918_LOCUS23040</name>
    <name evidence="8" type="ORF">OVA965_LOCUS32916</name>
    <name evidence="9" type="ORF">SRO942_LOCUS23038</name>
    <name evidence="10" type="ORF">TMI583_LOCUS33790</name>
</gene>
<evidence type="ECO:0008006" key="12">
    <source>
        <dbReference type="Google" id="ProtNLM"/>
    </source>
</evidence>
<feature type="domain" description="Glycoside hydrolase family 3 N-terminal" evidence="5">
    <location>
        <begin position="74"/>
        <end position="339"/>
    </location>
</feature>
<comment type="caution">
    <text evidence="7">The sequence shown here is derived from an EMBL/GenBank/DDBJ whole genome shotgun (WGS) entry which is preliminary data.</text>
</comment>
<dbReference type="GO" id="GO:0045493">
    <property type="term" value="P:xylan catabolic process"/>
    <property type="evidence" value="ECO:0007669"/>
    <property type="project" value="InterPro"/>
</dbReference>
<evidence type="ECO:0000256" key="2">
    <source>
        <dbReference type="ARBA" id="ARBA00022801"/>
    </source>
</evidence>
<name>A0A814VI19_9BILA</name>
<dbReference type="Proteomes" id="UP000663829">
    <property type="component" value="Unassembled WGS sequence"/>
</dbReference>
<keyword evidence="1 4" id="KW-0732">Signal</keyword>
<dbReference type="InterPro" id="IPR044993">
    <property type="entry name" value="BXL"/>
</dbReference>
<dbReference type="OrthoDB" id="47059at2759"/>
<dbReference type="GO" id="GO:0031222">
    <property type="term" value="P:arabinan catabolic process"/>
    <property type="evidence" value="ECO:0007669"/>
    <property type="project" value="TreeGrafter"/>
</dbReference>
<feature type="signal peptide" evidence="4">
    <location>
        <begin position="1"/>
        <end position="21"/>
    </location>
</feature>
<dbReference type="InterPro" id="IPR013783">
    <property type="entry name" value="Ig-like_fold"/>
</dbReference>
<evidence type="ECO:0000256" key="1">
    <source>
        <dbReference type="ARBA" id="ARBA00022729"/>
    </source>
</evidence>